<comment type="caution">
    <text evidence="1">The sequence shown here is derived from an EMBL/GenBank/DDBJ whole genome shotgun (WGS) entry which is preliminary data.</text>
</comment>
<dbReference type="Proteomes" id="UP001060085">
    <property type="component" value="Linkage Group LG01"/>
</dbReference>
<accession>A0ACC0CEJ2</accession>
<organism evidence="1 2">
    <name type="scientific">Catharanthus roseus</name>
    <name type="common">Madagascar periwinkle</name>
    <name type="synonym">Vinca rosea</name>
    <dbReference type="NCBI Taxonomy" id="4058"/>
    <lineage>
        <taxon>Eukaryota</taxon>
        <taxon>Viridiplantae</taxon>
        <taxon>Streptophyta</taxon>
        <taxon>Embryophyta</taxon>
        <taxon>Tracheophyta</taxon>
        <taxon>Spermatophyta</taxon>
        <taxon>Magnoliopsida</taxon>
        <taxon>eudicotyledons</taxon>
        <taxon>Gunneridae</taxon>
        <taxon>Pentapetalae</taxon>
        <taxon>asterids</taxon>
        <taxon>lamiids</taxon>
        <taxon>Gentianales</taxon>
        <taxon>Apocynaceae</taxon>
        <taxon>Rauvolfioideae</taxon>
        <taxon>Vinceae</taxon>
        <taxon>Catharanthinae</taxon>
        <taxon>Catharanthus</taxon>
    </lineage>
</organism>
<proteinExistence type="predicted"/>
<evidence type="ECO:0000313" key="2">
    <source>
        <dbReference type="Proteomes" id="UP001060085"/>
    </source>
</evidence>
<gene>
    <name evidence="1" type="ORF">M9H77_04401</name>
</gene>
<name>A0ACC0CEJ2_CATRO</name>
<protein>
    <submittedName>
        <fullName evidence="1">Uncharacterized protein</fullName>
    </submittedName>
</protein>
<dbReference type="EMBL" id="CM044701">
    <property type="protein sequence ID" value="KAI5683173.1"/>
    <property type="molecule type" value="Genomic_DNA"/>
</dbReference>
<evidence type="ECO:0000313" key="1">
    <source>
        <dbReference type="EMBL" id="KAI5683173.1"/>
    </source>
</evidence>
<reference evidence="2" key="1">
    <citation type="journal article" date="2023" name="Nat. Plants">
        <title>Single-cell RNA sequencing provides a high-resolution roadmap for understanding the multicellular compartmentation of specialized metabolism.</title>
        <authorList>
            <person name="Sun S."/>
            <person name="Shen X."/>
            <person name="Li Y."/>
            <person name="Li Y."/>
            <person name="Wang S."/>
            <person name="Li R."/>
            <person name="Zhang H."/>
            <person name="Shen G."/>
            <person name="Guo B."/>
            <person name="Wei J."/>
            <person name="Xu J."/>
            <person name="St-Pierre B."/>
            <person name="Chen S."/>
            <person name="Sun C."/>
        </authorList>
    </citation>
    <scope>NUCLEOTIDE SEQUENCE [LARGE SCALE GENOMIC DNA]</scope>
</reference>
<keyword evidence="2" id="KW-1185">Reference proteome</keyword>
<sequence length="205" mass="23090">MAIDDPNQLPNMPFDLGNGKSRTQALHWPRAKSCCSNWRYNERLESMPFLSEIVSNPRRPPIYEDVAQTTMEGQTYGSGDGRCSWDSDWQWGGSGRTGSRRDIGSGSRFEVLKFEVLNQEREHLDLIDVEVSKINLVEKIRVVFGPTKRFIFVGSAHASGEPSGIQKKLATKPKKKVYVVLPIVRAKPNQKSSKRTSVPETVNNI</sequence>